<feature type="transmembrane region" description="Helical" evidence="1">
    <location>
        <begin position="38"/>
        <end position="54"/>
    </location>
</feature>
<evidence type="ECO:0000313" key="4">
    <source>
        <dbReference type="Proteomes" id="UP000543030"/>
    </source>
</evidence>
<comment type="caution">
    <text evidence="3">The sequence shown here is derived from an EMBL/GenBank/DDBJ whole genome shotgun (WGS) entry which is preliminary data.</text>
</comment>
<dbReference type="EMBL" id="JACHHN010000007">
    <property type="protein sequence ID" value="MBB5192707.1"/>
    <property type="molecule type" value="Genomic_DNA"/>
</dbReference>
<keyword evidence="1" id="KW-0812">Transmembrane</keyword>
<dbReference type="Pfam" id="PF00487">
    <property type="entry name" value="FA_desaturase"/>
    <property type="match status" value="1"/>
</dbReference>
<evidence type="ECO:0000313" key="3">
    <source>
        <dbReference type="EMBL" id="MBB5192707.1"/>
    </source>
</evidence>
<dbReference type="Proteomes" id="UP000543030">
    <property type="component" value="Unassembled WGS sequence"/>
</dbReference>
<accession>A0A840RHY3</accession>
<dbReference type="GO" id="GO:0006629">
    <property type="term" value="P:lipid metabolic process"/>
    <property type="evidence" value="ECO:0007669"/>
    <property type="project" value="InterPro"/>
</dbReference>
<feature type="transmembrane region" description="Helical" evidence="1">
    <location>
        <begin position="167"/>
        <end position="184"/>
    </location>
</feature>
<name>A0A840RHY3_9NEIS</name>
<keyword evidence="1" id="KW-1133">Transmembrane helix</keyword>
<dbReference type="AlphaFoldDB" id="A0A840RHY3"/>
<evidence type="ECO:0000256" key="1">
    <source>
        <dbReference type="SAM" id="Phobius"/>
    </source>
</evidence>
<evidence type="ECO:0000259" key="2">
    <source>
        <dbReference type="Pfam" id="PF00487"/>
    </source>
</evidence>
<dbReference type="InterPro" id="IPR005804">
    <property type="entry name" value="FA_desaturase_dom"/>
</dbReference>
<feature type="transmembrane region" description="Helical" evidence="1">
    <location>
        <begin position="12"/>
        <end position="32"/>
    </location>
</feature>
<keyword evidence="1" id="KW-0472">Membrane</keyword>
<sequence length="303" mass="34915">MPARARYLLAEWPTWLLLILIYSSWLALALWARTLNPWFWHGAMTLVVTWYMSLQHELLHGHPTRSARVNRWLGLAPLAVWYPYDLYRHTHLAHHREDHLTYPGIDPESNYLAPAVFDRLPWLLQPAQRASRTAPGRIVIGPLLSVVALARQAVAALWRGPARLRRLWAWHGLSVLALLLWLDLACGISAWRYLLGVAWPALGLAMLRSLYEHRPAAVPAHRVVINEAGWFWRLLYLNNNYHAVHHAHPALPWYRLATVYHEDRAGYLFRNGGFLIPGYGYLLRRHALTPVDPPVYPALRVGV</sequence>
<protein>
    <submittedName>
        <fullName evidence="3">Fatty acid desaturase</fullName>
    </submittedName>
</protein>
<feature type="domain" description="Fatty acid desaturase" evidence="2">
    <location>
        <begin position="38"/>
        <end position="267"/>
    </location>
</feature>
<keyword evidence="4" id="KW-1185">Reference proteome</keyword>
<dbReference type="RefSeq" id="WP_184102372.1">
    <property type="nucleotide sequence ID" value="NZ_JACHHN010000007.1"/>
</dbReference>
<reference evidence="3 4" key="1">
    <citation type="submission" date="2020-08" db="EMBL/GenBank/DDBJ databases">
        <title>Genomic Encyclopedia of Type Strains, Phase IV (KMG-IV): sequencing the most valuable type-strain genomes for metagenomic binning, comparative biology and taxonomic classification.</title>
        <authorList>
            <person name="Goeker M."/>
        </authorList>
    </citation>
    <scope>NUCLEOTIDE SEQUENCE [LARGE SCALE GENOMIC DNA]</scope>
    <source>
        <strain evidence="3 4">DSM 18233</strain>
    </source>
</reference>
<proteinExistence type="predicted"/>
<organism evidence="3 4">
    <name type="scientific">Silvimonas terrae</name>
    <dbReference type="NCBI Taxonomy" id="300266"/>
    <lineage>
        <taxon>Bacteria</taxon>
        <taxon>Pseudomonadati</taxon>
        <taxon>Pseudomonadota</taxon>
        <taxon>Betaproteobacteria</taxon>
        <taxon>Neisseriales</taxon>
        <taxon>Chitinibacteraceae</taxon>
        <taxon>Silvimonas</taxon>
    </lineage>
</organism>
<gene>
    <name evidence="3" type="ORF">HNQ50_003451</name>
</gene>